<dbReference type="AlphaFoldDB" id="A0A6G0DJG8"/>
<name>A0A6G0DJG8_BACOV</name>
<sequence>MNMLFAIRTIQERTGRDLGATFLSGTTISNSLTELYLLFKYLRPKEMERQGITCFDGWAAVYAKKSTDFEFSVTNQVVQKERFRYFIKVPELANFYAE</sequence>
<proteinExistence type="predicted"/>
<accession>A0A6G0DJG8</accession>
<dbReference type="EMBL" id="VWHW01000012">
    <property type="protein sequence ID" value="KAA4393802.1"/>
    <property type="molecule type" value="Genomic_DNA"/>
</dbReference>
<dbReference type="PANTHER" id="PTHR41313:SF1">
    <property type="entry name" value="DNA METHYLASE ADENINE-SPECIFIC DOMAIN-CONTAINING PROTEIN"/>
    <property type="match status" value="1"/>
</dbReference>
<reference evidence="1" key="1">
    <citation type="journal article" date="2019" name="Nat. Med.">
        <title>A library of human gut bacterial isolates paired with longitudinal multiomics data enables mechanistic microbiome research.</title>
        <authorList>
            <person name="Poyet M."/>
            <person name="Groussin M."/>
            <person name="Gibbons S.M."/>
            <person name="Avila-Pacheco J."/>
            <person name="Jiang X."/>
            <person name="Kearney S.M."/>
            <person name="Perrotta A.R."/>
            <person name="Berdy B."/>
            <person name="Zhao S."/>
            <person name="Lieberman T.D."/>
            <person name="Swanson P.K."/>
            <person name="Smith M."/>
            <person name="Roesemann S."/>
            <person name="Alexander J.E."/>
            <person name="Rich S.A."/>
            <person name="Livny J."/>
            <person name="Vlamakis H."/>
            <person name="Clish C."/>
            <person name="Bullock K."/>
            <person name="Deik A."/>
            <person name="Scott J."/>
            <person name="Pierce K.A."/>
            <person name="Xavier R.J."/>
            <person name="Alm E.J."/>
        </authorList>
    </citation>
    <scope>NUCLEOTIDE SEQUENCE</scope>
    <source>
        <strain evidence="1">BIOML-A76</strain>
    </source>
</reference>
<comment type="caution">
    <text evidence="1">The sequence shown here is derived from an EMBL/GenBank/DDBJ whole genome shotgun (WGS) entry which is preliminary data.</text>
</comment>
<feature type="non-terminal residue" evidence="1">
    <location>
        <position position="98"/>
    </location>
</feature>
<dbReference type="PANTHER" id="PTHR41313">
    <property type="entry name" value="ADENINE-SPECIFIC METHYLTRANSFERASE"/>
    <property type="match status" value="1"/>
</dbReference>
<organism evidence="1">
    <name type="scientific">Bacteroides ovatus</name>
    <dbReference type="NCBI Taxonomy" id="28116"/>
    <lineage>
        <taxon>Bacteria</taxon>
        <taxon>Pseudomonadati</taxon>
        <taxon>Bacteroidota</taxon>
        <taxon>Bacteroidia</taxon>
        <taxon>Bacteroidales</taxon>
        <taxon>Bacteroidaceae</taxon>
        <taxon>Bacteroides</taxon>
    </lineage>
</organism>
<evidence type="ECO:0008006" key="2">
    <source>
        <dbReference type="Google" id="ProtNLM"/>
    </source>
</evidence>
<protein>
    <recommendedName>
        <fullName evidence="2">Helicase</fullName>
    </recommendedName>
</protein>
<evidence type="ECO:0000313" key="1">
    <source>
        <dbReference type="EMBL" id="KAA4393802.1"/>
    </source>
</evidence>
<dbReference type="InterPro" id="IPR052933">
    <property type="entry name" value="DNA_Protect_Modify"/>
</dbReference>
<gene>
    <name evidence="1" type="ORF">F3C80_17620</name>
</gene>